<dbReference type="EMBL" id="MKGI01000062">
    <property type="protein sequence ID" value="OEL11075.1"/>
    <property type="molecule type" value="Genomic_DNA"/>
</dbReference>
<comment type="caution">
    <text evidence="2">The sequence shown here is derived from an EMBL/GenBank/DDBJ whole genome shotgun (WGS) entry which is preliminary data.</text>
</comment>
<reference evidence="2 3" key="1">
    <citation type="submission" date="2016-09" db="EMBL/GenBank/DDBJ databases">
        <authorList>
            <person name="Capua I."/>
            <person name="De Benedictis P."/>
            <person name="Joannis T."/>
            <person name="Lombin L.H."/>
            <person name="Cattoli G."/>
        </authorList>
    </citation>
    <scope>NUCLEOTIDE SEQUENCE [LARGE SCALE GENOMIC DNA]</scope>
    <source>
        <strain evidence="2 3">NRS-1</strain>
    </source>
</reference>
<protein>
    <submittedName>
        <fullName evidence="2">Metallo-beta-lactamase superfamily protein</fullName>
    </submittedName>
</protein>
<keyword evidence="3" id="KW-1185">Reference proteome</keyword>
<name>A0A1E5UEI1_9FLAO</name>
<proteinExistence type="predicted"/>
<dbReference type="AlphaFoldDB" id="A0A1E5UEI1"/>
<dbReference type="InterPro" id="IPR001279">
    <property type="entry name" value="Metallo-B-lactamas"/>
</dbReference>
<dbReference type="SMART" id="SM00849">
    <property type="entry name" value="Lactamase_B"/>
    <property type="match status" value="1"/>
</dbReference>
<dbReference type="CDD" id="cd16282">
    <property type="entry name" value="metallo-hydrolase-like_MBL-fold"/>
    <property type="match status" value="1"/>
</dbReference>
<dbReference type="InterPro" id="IPR050855">
    <property type="entry name" value="NDM-1-like"/>
</dbReference>
<dbReference type="Gene3D" id="3.60.15.10">
    <property type="entry name" value="Ribonuclease Z/Hydroxyacylglutathione hydrolase-like"/>
    <property type="match status" value="1"/>
</dbReference>
<dbReference type="Proteomes" id="UP000095601">
    <property type="component" value="Unassembled WGS sequence"/>
</dbReference>
<evidence type="ECO:0000313" key="2">
    <source>
        <dbReference type="EMBL" id="OEL11075.1"/>
    </source>
</evidence>
<dbReference type="Pfam" id="PF00753">
    <property type="entry name" value="Lactamase_B"/>
    <property type="match status" value="1"/>
</dbReference>
<evidence type="ECO:0000259" key="1">
    <source>
        <dbReference type="SMART" id="SM00849"/>
    </source>
</evidence>
<dbReference type="InterPro" id="IPR036866">
    <property type="entry name" value="RibonucZ/Hydroxyglut_hydro"/>
</dbReference>
<sequence>MNRKEFLTTSLGATLGVAFLPQLLACTSQRNIYNALLPLKGEVSKIRGNVSSFTNRGGTVGLLETKDSFVVIDAQFPDFIQPLIDSISHVKGKPIEFLCNTHHHGDHTAGNFAFKDLTQKIVAQKNVPELQKNAAELAKNLEKQVYANILFEDQYLIKSGGERVTAYHFGAGHTFGDAMYHFEKDNVVHMGDLMFINMIPVYRVKDGSNFRSWISVLEKAISTFDKDTLFIFGHAPDKNLTKGNLENLTEMRNFLEASADFIKKSLAEGKTTEQLTENLVVPKFEHRKAMNKDFTKTFVEGIASQL</sequence>
<accession>A0A1E5UEI1</accession>
<gene>
    <name evidence="2" type="ORF">BHF72_2483</name>
</gene>
<dbReference type="OrthoDB" id="9769598at2"/>
<feature type="domain" description="Metallo-beta-lactamase" evidence="1">
    <location>
        <begin position="57"/>
        <end position="234"/>
    </location>
</feature>
<dbReference type="RefSeq" id="WP_069798840.1">
    <property type="nucleotide sequence ID" value="NZ_CP034157.1"/>
</dbReference>
<dbReference type="STRING" id="237258.SAMN04489756_1283"/>
<dbReference type="SUPFAM" id="SSF56281">
    <property type="entry name" value="Metallo-hydrolase/oxidoreductase"/>
    <property type="match status" value="1"/>
</dbReference>
<organism evidence="2 3">
    <name type="scientific">Cloacibacterium normanense</name>
    <dbReference type="NCBI Taxonomy" id="237258"/>
    <lineage>
        <taxon>Bacteria</taxon>
        <taxon>Pseudomonadati</taxon>
        <taxon>Bacteroidota</taxon>
        <taxon>Flavobacteriia</taxon>
        <taxon>Flavobacteriales</taxon>
        <taxon>Weeksellaceae</taxon>
    </lineage>
</organism>
<dbReference type="PATRIC" id="fig|237258.4.peg.61"/>
<dbReference type="PANTHER" id="PTHR42951">
    <property type="entry name" value="METALLO-BETA-LACTAMASE DOMAIN-CONTAINING"/>
    <property type="match status" value="1"/>
</dbReference>
<dbReference type="KEGG" id="cnr:EB819_00125"/>
<evidence type="ECO:0000313" key="3">
    <source>
        <dbReference type="Proteomes" id="UP000095601"/>
    </source>
</evidence>